<dbReference type="PANTHER" id="PTHR42978:SF6">
    <property type="entry name" value="QUORUM-QUENCHING LACTONASE YTNP-RELATED"/>
    <property type="match status" value="1"/>
</dbReference>
<name>A0ABU0BK98_9HYPH</name>
<dbReference type="PROSITE" id="PS51318">
    <property type="entry name" value="TAT"/>
    <property type="match status" value="1"/>
</dbReference>
<dbReference type="SMART" id="SM00849">
    <property type="entry name" value="Lactamase_B"/>
    <property type="match status" value="1"/>
</dbReference>
<evidence type="ECO:0000256" key="3">
    <source>
        <dbReference type="ARBA" id="ARBA00022801"/>
    </source>
</evidence>
<dbReference type="RefSeq" id="WP_307225437.1">
    <property type="nucleotide sequence ID" value="NZ_JAUSVF010000001.1"/>
</dbReference>
<evidence type="ECO:0000313" key="6">
    <source>
        <dbReference type="EMBL" id="MDQ0317870.1"/>
    </source>
</evidence>
<dbReference type="PANTHER" id="PTHR42978">
    <property type="entry name" value="QUORUM-QUENCHING LACTONASE YTNP-RELATED-RELATED"/>
    <property type="match status" value="1"/>
</dbReference>
<protein>
    <submittedName>
        <fullName evidence="6">Glyoxylase-like metal-dependent hydrolase (Beta-lactamase superfamily II)</fullName>
    </submittedName>
</protein>
<evidence type="ECO:0000259" key="5">
    <source>
        <dbReference type="SMART" id="SM00849"/>
    </source>
</evidence>
<dbReference type="CDD" id="cd07720">
    <property type="entry name" value="OPHC2-like_MBL-fold"/>
    <property type="match status" value="1"/>
</dbReference>
<dbReference type="Gene3D" id="3.60.15.10">
    <property type="entry name" value="Ribonuclease Z/Hydroxyacylglutathione hydrolase-like"/>
    <property type="match status" value="1"/>
</dbReference>
<keyword evidence="3" id="KW-0378">Hydrolase</keyword>
<feature type="domain" description="Metallo-beta-lactamase" evidence="5">
    <location>
        <begin position="92"/>
        <end position="295"/>
    </location>
</feature>
<dbReference type="EMBL" id="JAUSVF010000001">
    <property type="protein sequence ID" value="MDQ0317870.1"/>
    <property type="molecule type" value="Genomic_DNA"/>
</dbReference>
<dbReference type="InterPro" id="IPR006311">
    <property type="entry name" value="TAT_signal"/>
</dbReference>
<dbReference type="Pfam" id="PF00753">
    <property type="entry name" value="Lactamase_B"/>
    <property type="match status" value="1"/>
</dbReference>
<dbReference type="InterPro" id="IPR036866">
    <property type="entry name" value="RibonucZ/Hydroxyglut_hydro"/>
</dbReference>
<gene>
    <name evidence="6" type="ORF">QO002_000008</name>
</gene>
<evidence type="ECO:0000313" key="7">
    <source>
        <dbReference type="Proteomes" id="UP001230207"/>
    </source>
</evidence>
<accession>A0ABU0BK98</accession>
<evidence type="ECO:0000256" key="4">
    <source>
        <dbReference type="ARBA" id="ARBA00022833"/>
    </source>
</evidence>
<proteinExistence type="inferred from homology"/>
<reference evidence="6 7" key="1">
    <citation type="submission" date="2023-07" db="EMBL/GenBank/DDBJ databases">
        <title>Genomic Encyclopedia of Type Strains, Phase IV (KMG-IV): sequencing the most valuable type-strain genomes for metagenomic binning, comparative biology and taxonomic classification.</title>
        <authorList>
            <person name="Goeker M."/>
        </authorList>
    </citation>
    <scope>NUCLEOTIDE SEQUENCE [LARGE SCALE GENOMIC DNA]</scope>
    <source>
        <strain evidence="6 7">DSM 1112</strain>
    </source>
</reference>
<organism evidence="6 7">
    <name type="scientific">Pararhizobium capsulatum DSM 1112</name>
    <dbReference type="NCBI Taxonomy" id="1121113"/>
    <lineage>
        <taxon>Bacteria</taxon>
        <taxon>Pseudomonadati</taxon>
        <taxon>Pseudomonadota</taxon>
        <taxon>Alphaproteobacteria</taxon>
        <taxon>Hyphomicrobiales</taxon>
        <taxon>Rhizobiaceae</taxon>
        <taxon>Rhizobium/Agrobacterium group</taxon>
        <taxon>Pararhizobium</taxon>
    </lineage>
</organism>
<dbReference type="InterPro" id="IPR051013">
    <property type="entry name" value="MBL_superfamily_lactonases"/>
</dbReference>
<evidence type="ECO:0000256" key="2">
    <source>
        <dbReference type="ARBA" id="ARBA00022723"/>
    </source>
</evidence>
<keyword evidence="7" id="KW-1185">Reference proteome</keyword>
<dbReference type="Proteomes" id="UP001230207">
    <property type="component" value="Unassembled WGS sequence"/>
</dbReference>
<dbReference type="SUPFAM" id="SSF56281">
    <property type="entry name" value="Metallo-hydrolase/oxidoreductase"/>
    <property type="match status" value="1"/>
</dbReference>
<comment type="similarity">
    <text evidence="1">Belongs to the metallo-beta-lactamase superfamily.</text>
</comment>
<keyword evidence="2" id="KW-0479">Metal-binding</keyword>
<keyword evidence="4" id="KW-0862">Zinc</keyword>
<dbReference type="InterPro" id="IPR001279">
    <property type="entry name" value="Metallo-B-lactamas"/>
</dbReference>
<sequence length="321" mass="34960">MSRAAIATDLLINQNRRQFLGLGLSLAALSVLPKRLFAAEAPNLRQGAFDITVFSDGYINLPASIVMPEASEEERDAILKRLGGTVEAVPTPSNIPLIRTAKDLILIDVGAGENFQASAGLLEANLKLAGIDPAEITKVVFTHAHPDHTGATTKKDGTLRYPNADYIVGETEWNFWTDPDFEQKYPQPLHAFALGAKRDLFAVKDRVRMVKAGDDIVTGIRVLDTAGHTPGHISLELDGGDGLVITADAATNGIVSFEHPAWKFGFDTDQERAIRNRVKLMDRVAAEKTMLIGYHWAFSGVGHAEREGSAYRYVSLNGTRL</sequence>
<evidence type="ECO:0000256" key="1">
    <source>
        <dbReference type="ARBA" id="ARBA00007749"/>
    </source>
</evidence>
<comment type="caution">
    <text evidence="6">The sequence shown here is derived from an EMBL/GenBank/DDBJ whole genome shotgun (WGS) entry which is preliminary data.</text>
</comment>